<dbReference type="AlphaFoldDB" id="A0A5B7GDE4"/>
<keyword evidence="1" id="KW-0472">Membrane</keyword>
<dbReference type="Proteomes" id="UP000324222">
    <property type="component" value="Unassembled WGS sequence"/>
</dbReference>
<feature type="transmembrane region" description="Helical" evidence="1">
    <location>
        <begin position="125"/>
        <end position="142"/>
    </location>
</feature>
<keyword evidence="3" id="KW-1185">Reference proteome</keyword>
<evidence type="ECO:0000313" key="2">
    <source>
        <dbReference type="EMBL" id="MPC55586.1"/>
    </source>
</evidence>
<name>A0A5B7GDE4_PORTR</name>
<proteinExistence type="predicted"/>
<accession>A0A5B7GDE4</accession>
<gene>
    <name evidence="2" type="ORF">E2C01_049528</name>
</gene>
<comment type="caution">
    <text evidence="2">The sequence shown here is derived from an EMBL/GenBank/DDBJ whole genome shotgun (WGS) entry which is preliminary data.</text>
</comment>
<reference evidence="2 3" key="1">
    <citation type="submission" date="2019-05" db="EMBL/GenBank/DDBJ databases">
        <title>Another draft genome of Portunus trituberculatus and its Hox gene families provides insights of decapod evolution.</title>
        <authorList>
            <person name="Jeong J.-H."/>
            <person name="Song I."/>
            <person name="Kim S."/>
            <person name="Choi T."/>
            <person name="Kim D."/>
            <person name="Ryu S."/>
            <person name="Kim W."/>
        </authorList>
    </citation>
    <scope>NUCLEOTIDE SEQUENCE [LARGE SCALE GENOMIC DNA]</scope>
    <source>
        <tissue evidence="2">Muscle</tissue>
    </source>
</reference>
<organism evidence="2 3">
    <name type="scientific">Portunus trituberculatus</name>
    <name type="common">Swimming crab</name>
    <name type="synonym">Neptunus trituberculatus</name>
    <dbReference type="NCBI Taxonomy" id="210409"/>
    <lineage>
        <taxon>Eukaryota</taxon>
        <taxon>Metazoa</taxon>
        <taxon>Ecdysozoa</taxon>
        <taxon>Arthropoda</taxon>
        <taxon>Crustacea</taxon>
        <taxon>Multicrustacea</taxon>
        <taxon>Malacostraca</taxon>
        <taxon>Eumalacostraca</taxon>
        <taxon>Eucarida</taxon>
        <taxon>Decapoda</taxon>
        <taxon>Pleocyemata</taxon>
        <taxon>Brachyura</taxon>
        <taxon>Eubrachyura</taxon>
        <taxon>Portunoidea</taxon>
        <taxon>Portunidae</taxon>
        <taxon>Portuninae</taxon>
        <taxon>Portunus</taxon>
    </lineage>
</organism>
<keyword evidence="1" id="KW-1133">Transmembrane helix</keyword>
<keyword evidence="1" id="KW-0812">Transmembrane</keyword>
<feature type="transmembrane region" description="Helical" evidence="1">
    <location>
        <begin position="85"/>
        <end position="105"/>
    </location>
</feature>
<protein>
    <submittedName>
        <fullName evidence="2">Uncharacterized protein</fullName>
    </submittedName>
</protein>
<dbReference type="EMBL" id="VSRR010013295">
    <property type="protein sequence ID" value="MPC55586.1"/>
    <property type="molecule type" value="Genomic_DNA"/>
</dbReference>
<evidence type="ECO:0000313" key="3">
    <source>
        <dbReference type="Proteomes" id="UP000324222"/>
    </source>
</evidence>
<evidence type="ECO:0000256" key="1">
    <source>
        <dbReference type="SAM" id="Phobius"/>
    </source>
</evidence>
<sequence>MRAEDSKKPATKTACLGNETGTGLYEAVEEEEEEDDVGLGVWGVGCGILSEGVGQDTPTLRPGRQGWRGEAEEWRGGWRKSGGTALVAAHVPAAVVVGVCLASAAQHQDKGCPPLCLAASPPASPPAAVFLLLSFVLLFNEVKGRRAQVEKVVIKSSRRRHW</sequence>